<organism evidence="15 16">
    <name type="scientific">Paenibacillus algorifonticola</name>
    <dbReference type="NCBI Taxonomy" id="684063"/>
    <lineage>
        <taxon>Bacteria</taxon>
        <taxon>Bacillati</taxon>
        <taxon>Bacillota</taxon>
        <taxon>Bacilli</taxon>
        <taxon>Bacillales</taxon>
        <taxon>Paenibacillaceae</taxon>
        <taxon>Paenibacillus</taxon>
    </lineage>
</organism>
<dbReference type="GO" id="GO:0005524">
    <property type="term" value="F:ATP binding"/>
    <property type="evidence" value="ECO:0007669"/>
    <property type="project" value="UniProtKB-KW"/>
</dbReference>
<evidence type="ECO:0000256" key="7">
    <source>
        <dbReference type="ARBA" id="ARBA00022741"/>
    </source>
</evidence>
<dbReference type="InterPro" id="IPR029016">
    <property type="entry name" value="GAF-like_dom_sf"/>
</dbReference>
<dbReference type="InterPro" id="IPR038318">
    <property type="entry name" value="KdpD_sf"/>
</dbReference>
<dbReference type="SUPFAM" id="SSF55874">
    <property type="entry name" value="ATPase domain of HSP90 chaperone/DNA topoisomerase II/histidine kinase"/>
    <property type="match status" value="1"/>
</dbReference>
<keyword evidence="12 13" id="KW-0472">Membrane</keyword>
<evidence type="ECO:0000259" key="14">
    <source>
        <dbReference type="PROSITE" id="PS50109"/>
    </source>
</evidence>
<dbReference type="InterPro" id="IPR003594">
    <property type="entry name" value="HATPase_dom"/>
</dbReference>
<dbReference type="SMART" id="SM00387">
    <property type="entry name" value="HATPase_c"/>
    <property type="match status" value="1"/>
</dbReference>
<dbReference type="Pfam" id="PF13493">
    <property type="entry name" value="DUF4118"/>
    <property type="match status" value="1"/>
</dbReference>
<dbReference type="GO" id="GO:0000155">
    <property type="term" value="F:phosphorelay sensor kinase activity"/>
    <property type="evidence" value="ECO:0007669"/>
    <property type="project" value="InterPro"/>
</dbReference>
<evidence type="ECO:0000256" key="3">
    <source>
        <dbReference type="ARBA" id="ARBA00012438"/>
    </source>
</evidence>
<dbReference type="RefSeq" id="WP_046234082.1">
    <property type="nucleotide sequence ID" value="NZ_FONN01000028.1"/>
</dbReference>
<evidence type="ECO:0000256" key="4">
    <source>
        <dbReference type="ARBA" id="ARBA00022553"/>
    </source>
</evidence>
<sequence>MTNSRSTFRWHPYAITALLIAGMTILLKPFGLAFETANIALIFLLPVLLNAAVWGLRPAFFAAFLGVLSFDFFFIPPVLSFTVADLRYLISFAVYLVVAVLTASLAARLKQQVLYSKQKEKQTATLYALSKQISSAVDMPSLLDRFSRQLSEILKMDVTIYLAENNKNLTLARRSSPFSHHVQEQAELALAKRVYKQGKSLEKRISHTGGLIGHFIPLQIEEHRFGVMVLISKHERGETLPEQALLFEAIGGLAASAVARVKFEEEAKLAHLTAESERLRIAILNSVSHELRTPLAAIIGSATGLIDGEKLFTAEERMELLVTIRDGALRMNRLVLNLLGMARLEGGMLTLRKDECELEEIIGSTCMQLKGYQEHRTIRLDLTAEIPIILGDEALLEQMLINVISNAIKYSPNYSEIILSVKAGSEFIQLSVADEGVGLKENELERIFEKFYRSEQTGHLTGTGLGLAISKGIAELHGGTISAKPNVPKGTIITISLPLVQDN</sequence>
<evidence type="ECO:0000256" key="13">
    <source>
        <dbReference type="SAM" id="Phobius"/>
    </source>
</evidence>
<dbReference type="EC" id="2.7.13.3" evidence="3"/>
<evidence type="ECO:0000256" key="6">
    <source>
        <dbReference type="ARBA" id="ARBA00022692"/>
    </source>
</evidence>
<dbReference type="EMBL" id="FONN01000028">
    <property type="protein sequence ID" value="SFF34433.1"/>
    <property type="molecule type" value="Genomic_DNA"/>
</dbReference>
<feature type="domain" description="Histidine kinase" evidence="14">
    <location>
        <begin position="286"/>
        <end position="501"/>
    </location>
</feature>
<dbReference type="Pfam" id="PF00512">
    <property type="entry name" value="HisKA"/>
    <property type="match status" value="1"/>
</dbReference>
<evidence type="ECO:0000256" key="8">
    <source>
        <dbReference type="ARBA" id="ARBA00022777"/>
    </source>
</evidence>
<dbReference type="InterPro" id="IPR005467">
    <property type="entry name" value="His_kinase_dom"/>
</dbReference>
<dbReference type="InterPro" id="IPR036097">
    <property type="entry name" value="HisK_dim/P_sf"/>
</dbReference>
<keyword evidence="7" id="KW-0547">Nucleotide-binding</keyword>
<dbReference type="PANTHER" id="PTHR45569">
    <property type="entry name" value="SENSOR PROTEIN KDPD"/>
    <property type="match status" value="1"/>
</dbReference>
<dbReference type="PROSITE" id="PS50109">
    <property type="entry name" value="HIS_KIN"/>
    <property type="match status" value="1"/>
</dbReference>
<dbReference type="Proteomes" id="UP000183410">
    <property type="component" value="Unassembled WGS sequence"/>
</dbReference>
<name>A0A1I2HYB0_9BACL</name>
<feature type="transmembrane region" description="Helical" evidence="13">
    <location>
        <begin position="36"/>
        <end position="53"/>
    </location>
</feature>
<dbReference type="Gene3D" id="1.10.287.130">
    <property type="match status" value="1"/>
</dbReference>
<accession>A0A1I2HYB0</accession>
<evidence type="ECO:0000256" key="5">
    <source>
        <dbReference type="ARBA" id="ARBA00022679"/>
    </source>
</evidence>
<evidence type="ECO:0000256" key="11">
    <source>
        <dbReference type="ARBA" id="ARBA00023012"/>
    </source>
</evidence>
<keyword evidence="6 13" id="KW-0812">Transmembrane</keyword>
<dbReference type="SUPFAM" id="SSF55781">
    <property type="entry name" value="GAF domain-like"/>
    <property type="match status" value="1"/>
</dbReference>
<evidence type="ECO:0000256" key="9">
    <source>
        <dbReference type="ARBA" id="ARBA00022840"/>
    </source>
</evidence>
<evidence type="ECO:0000256" key="10">
    <source>
        <dbReference type="ARBA" id="ARBA00022989"/>
    </source>
</evidence>
<keyword evidence="10 13" id="KW-1133">Transmembrane helix</keyword>
<dbReference type="InterPro" id="IPR004358">
    <property type="entry name" value="Sig_transdc_His_kin-like_C"/>
</dbReference>
<dbReference type="Pfam" id="PF02518">
    <property type="entry name" value="HATPase_c"/>
    <property type="match status" value="1"/>
</dbReference>
<dbReference type="InterPro" id="IPR025201">
    <property type="entry name" value="KdpD_TM"/>
</dbReference>
<feature type="transmembrane region" description="Helical" evidence="13">
    <location>
        <begin position="88"/>
        <end position="109"/>
    </location>
</feature>
<gene>
    <name evidence="15" type="ORF">SAMN04487969_12811</name>
</gene>
<comment type="catalytic activity">
    <reaction evidence="1">
        <text>ATP + protein L-histidine = ADP + protein N-phospho-L-histidine.</text>
        <dbReference type="EC" id="2.7.13.3"/>
    </reaction>
</comment>
<dbReference type="PRINTS" id="PR00344">
    <property type="entry name" value="BCTRLSENSOR"/>
</dbReference>
<evidence type="ECO:0000256" key="12">
    <source>
        <dbReference type="ARBA" id="ARBA00023136"/>
    </source>
</evidence>
<dbReference type="SUPFAM" id="SSF47384">
    <property type="entry name" value="Homodimeric domain of signal transducing histidine kinase"/>
    <property type="match status" value="1"/>
</dbReference>
<reference evidence="16" key="1">
    <citation type="submission" date="2016-10" db="EMBL/GenBank/DDBJ databases">
        <authorList>
            <person name="Varghese N."/>
            <person name="Submissions S."/>
        </authorList>
    </citation>
    <scope>NUCLEOTIDE SEQUENCE [LARGE SCALE GENOMIC DNA]</scope>
    <source>
        <strain evidence="16">CGMCC 1.10223</strain>
    </source>
</reference>
<keyword evidence="8 15" id="KW-0418">Kinase</keyword>
<dbReference type="Gene3D" id="3.30.450.40">
    <property type="match status" value="1"/>
</dbReference>
<dbReference type="OrthoDB" id="9806130at2"/>
<keyword evidence="16" id="KW-1185">Reference proteome</keyword>
<dbReference type="PANTHER" id="PTHR45569:SF1">
    <property type="entry name" value="SENSOR PROTEIN KDPD"/>
    <property type="match status" value="1"/>
</dbReference>
<dbReference type="InterPro" id="IPR052023">
    <property type="entry name" value="Histidine_kinase_KdpD"/>
</dbReference>
<comment type="subcellular location">
    <subcellularLocation>
        <location evidence="2">Cell membrane</location>
        <topology evidence="2">Multi-pass membrane protein</topology>
    </subcellularLocation>
</comment>
<evidence type="ECO:0000313" key="15">
    <source>
        <dbReference type="EMBL" id="SFF34433.1"/>
    </source>
</evidence>
<dbReference type="CDD" id="cd00075">
    <property type="entry name" value="HATPase"/>
    <property type="match status" value="1"/>
</dbReference>
<keyword evidence="4" id="KW-0597">Phosphoprotein</keyword>
<dbReference type="Gene3D" id="1.20.120.620">
    <property type="entry name" value="Backbone structure of the membrane domain of e. Coli histidine kinase receptor kdpd"/>
    <property type="match status" value="1"/>
</dbReference>
<feature type="transmembrane region" description="Helical" evidence="13">
    <location>
        <begin position="12"/>
        <end position="30"/>
    </location>
</feature>
<dbReference type="SMART" id="SM00388">
    <property type="entry name" value="HisKA"/>
    <property type="match status" value="1"/>
</dbReference>
<dbReference type="InterPro" id="IPR036890">
    <property type="entry name" value="HATPase_C_sf"/>
</dbReference>
<dbReference type="FunFam" id="3.30.565.10:FF:000006">
    <property type="entry name" value="Sensor histidine kinase WalK"/>
    <property type="match status" value="1"/>
</dbReference>
<dbReference type="Pfam" id="PF13492">
    <property type="entry name" value="GAF_3"/>
    <property type="match status" value="1"/>
</dbReference>
<dbReference type="InterPro" id="IPR003018">
    <property type="entry name" value="GAF"/>
</dbReference>
<keyword evidence="9" id="KW-0067">ATP-binding</keyword>
<dbReference type="InterPro" id="IPR003661">
    <property type="entry name" value="HisK_dim/P_dom"/>
</dbReference>
<dbReference type="GO" id="GO:0005886">
    <property type="term" value="C:plasma membrane"/>
    <property type="evidence" value="ECO:0007669"/>
    <property type="project" value="UniProtKB-SubCell"/>
</dbReference>
<keyword evidence="11" id="KW-0902">Two-component regulatory system</keyword>
<keyword evidence="5" id="KW-0808">Transferase</keyword>
<evidence type="ECO:0000313" key="16">
    <source>
        <dbReference type="Proteomes" id="UP000183410"/>
    </source>
</evidence>
<feature type="transmembrane region" description="Helical" evidence="13">
    <location>
        <begin position="60"/>
        <end position="82"/>
    </location>
</feature>
<evidence type="ECO:0000256" key="2">
    <source>
        <dbReference type="ARBA" id="ARBA00004651"/>
    </source>
</evidence>
<evidence type="ECO:0000256" key="1">
    <source>
        <dbReference type="ARBA" id="ARBA00000085"/>
    </source>
</evidence>
<dbReference type="CDD" id="cd00082">
    <property type="entry name" value="HisKA"/>
    <property type="match status" value="1"/>
</dbReference>
<dbReference type="Gene3D" id="3.30.565.10">
    <property type="entry name" value="Histidine kinase-like ATPase, C-terminal domain"/>
    <property type="match status" value="1"/>
</dbReference>
<protein>
    <recommendedName>
        <fullName evidence="3">histidine kinase</fullName>
        <ecNumber evidence="3">2.7.13.3</ecNumber>
    </recommendedName>
</protein>
<proteinExistence type="predicted"/>
<dbReference type="AlphaFoldDB" id="A0A1I2HYB0"/>